<dbReference type="PROSITE" id="PS50088">
    <property type="entry name" value="ANK_REPEAT"/>
    <property type="match status" value="1"/>
</dbReference>
<organism evidence="3 4">
    <name type="scientific">Batillaria attramentaria</name>
    <dbReference type="NCBI Taxonomy" id="370345"/>
    <lineage>
        <taxon>Eukaryota</taxon>
        <taxon>Metazoa</taxon>
        <taxon>Spiralia</taxon>
        <taxon>Lophotrochozoa</taxon>
        <taxon>Mollusca</taxon>
        <taxon>Gastropoda</taxon>
        <taxon>Caenogastropoda</taxon>
        <taxon>Sorbeoconcha</taxon>
        <taxon>Cerithioidea</taxon>
        <taxon>Batillariidae</taxon>
        <taxon>Batillaria</taxon>
    </lineage>
</organism>
<feature type="region of interest" description="Disordered" evidence="2">
    <location>
        <begin position="211"/>
        <end position="239"/>
    </location>
</feature>
<name>A0ABD0JG87_9CAEN</name>
<feature type="region of interest" description="Disordered" evidence="2">
    <location>
        <begin position="287"/>
        <end position="319"/>
    </location>
</feature>
<gene>
    <name evidence="3" type="ORF">BaRGS_00034734</name>
</gene>
<proteinExistence type="predicted"/>
<feature type="compositionally biased region" description="Basic and acidic residues" evidence="2">
    <location>
        <begin position="287"/>
        <end position="296"/>
    </location>
</feature>
<dbReference type="PROSITE" id="PS50297">
    <property type="entry name" value="ANK_REP_REGION"/>
    <property type="match status" value="1"/>
</dbReference>
<accession>A0ABD0JG87</accession>
<feature type="compositionally biased region" description="Basic residues" evidence="2">
    <location>
        <begin position="220"/>
        <end position="229"/>
    </location>
</feature>
<dbReference type="Proteomes" id="UP001519460">
    <property type="component" value="Unassembled WGS sequence"/>
</dbReference>
<dbReference type="SUPFAM" id="SSF48403">
    <property type="entry name" value="Ankyrin repeat"/>
    <property type="match status" value="1"/>
</dbReference>
<comment type="caution">
    <text evidence="3">The sequence shown here is derived from an EMBL/GenBank/DDBJ whole genome shotgun (WGS) entry which is preliminary data.</text>
</comment>
<reference evidence="3 4" key="1">
    <citation type="journal article" date="2023" name="Sci. Data">
        <title>Genome assembly of the Korean intertidal mud-creeper Batillaria attramentaria.</title>
        <authorList>
            <person name="Patra A.K."/>
            <person name="Ho P.T."/>
            <person name="Jun S."/>
            <person name="Lee S.J."/>
            <person name="Kim Y."/>
            <person name="Won Y.J."/>
        </authorList>
    </citation>
    <scope>NUCLEOTIDE SEQUENCE [LARGE SCALE GENOMIC DNA]</scope>
    <source>
        <strain evidence="3">Wonlab-2016</strain>
    </source>
</reference>
<sequence length="367" mass="42232">MGISWTTQTVRSNDIVTGATLHLRVWPMWTTLIEAVAQNDIDHVMQLGVTNPTDYRSPNSDYMTKRARKAWLEERAAVALSMAANRGFSKMCARLIESGADVNSSTPHGRTALHIASAQGHGHIVDLLLEKGADIDAEDDYGDTALSIAERFGFKSCGRHLFLFHWQQRAKKVTPARNIPRMQHQMNDSNYPVWKRGQRAQVYLAHQLPPGEFGGTHLGAPKRKKGRPMKRPDTHEEWLQRIKDAEERVREAKRKLREEQKQKRLLEEEKKKEENERLGYEKWLAQHQKEKAERLSRQPTATPHSRRDYTDPDDGGEDDVEREAGALRLYLRSLGRSKTGVPYEKWLNDKELEVMNLNIQMKRLTKA</sequence>
<evidence type="ECO:0000313" key="3">
    <source>
        <dbReference type="EMBL" id="KAK7474024.1"/>
    </source>
</evidence>
<dbReference type="Pfam" id="PF12796">
    <property type="entry name" value="Ank_2"/>
    <property type="match status" value="1"/>
</dbReference>
<dbReference type="SMART" id="SM00248">
    <property type="entry name" value="ANK"/>
    <property type="match status" value="2"/>
</dbReference>
<evidence type="ECO:0000256" key="1">
    <source>
        <dbReference type="PROSITE-ProRule" id="PRU00023"/>
    </source>
</evidence>
<dbReference type="InterPro" id="IPR002110">
    <property type="entry name" value="Ankyrin_rpt"/>
</dbReference>
<keyword evidence="1" id="KW-0040">ANK repeat</keyword>
<feature type="compositionally biased region" description="Basic and acidic residues" evidence="2">
    <location>
        <begin position="230"/>
        <end position="239"/>
    </location>
</feature>
<evidence type="ECO:0000256" key="2">
    <source>
        <dbReference type="SAM" id="MobiDB-lite"/>
    </source>
</evidence>
<evidence type="ECO:0000313" key="4">
    <source>
        <dbReference type="Proteomes" id="UP001519460"/>
    </source>
</evidence>
<dbReference type="Gene3D" id="1.25.40.20">
    <property type="entry name" value="Ankyrin repeat-containing domain"/>
    <property type="match status" value="1"/>
</dbReference>
<dbReference type="EMBL" id="JACVVK020000450">
    <property type="protein sequence ID" value="KAK7474024.1"/>
    <property type="molecule type" value="Genomic_DNA"/>
</dbReference>
<dbReference type="InterPro" id="IPR036770">
    <property type="entry name" value="Ankyrin_rpt-contain_sf"/>
</dbReference>
<protein>
    <recommendedName>
        <fullName evidence="5">Ankyrin</fullName>
    </recommendedName>
</protein>
<feature type="repeat" description="ANK" evidence="1">
    <location>
        <begin position="108"/>
        <end position="140"/>
    </location>
</feature>
<evidence type="ECO:0008006" key="5">
    <source>
        <dbReference type="Google" id="ProtNLM"/>
    </source>
</evidence>
<dbReference type="InterPro" id="IPR039323">
    <property type="entry name" value="ANKRD_45/46/60"/>
</dbReference>
<dbReference type="PANTHER" id="PTHR22677:SF3">
    <property type="entry name" value="ANKYRIN REPEAT DOMAIN-CONTAINING PROTEIN 60"/>
    <property type="match status" value="1"/>
</dbReference>
<dbReference type="PANTHER" id="PTHR22677">
    <property type="entry name" value="ANKYRIN REPEAT DOMAIN-CONTAINING PROTEIN 60"/>
    <property type="match status" value="1"/>
</dbReference>
<dbReference type="AlphaFoldDB" id="A0ABD0JG87"/>
<keyword evidence="4" id="KW-1185">Reference proteome</keyword>